<feature type="transmembrane region" description="Helical" evidence="6">
    <location>
        <begin position="12"/>
        <end position="33"/>
    </location>
</feature>
<feature type="domain" description="Cardiolipin synthase N-terminal" evidence="7">
    <location>
        <begin position="31"/>
        <end position="65"/>
    </location>
</feature>
<evidence type="ECO:0000256" key="6">
    <source>
        <dbReference type="SAM" id="Phobius"/>
    </source>
</evidence>
<dbReference type="KEGG" id="kbs:EPA93_25950"/>
<keyword evidence="9" id="KW-1185">Reference proteome</keyword>
<evidence type="ECO:0000256" key="3">
    <source>
        <dbReference type="ARBA" id="ARBA00022692"/>
    </source>
</evidence>
<evidence type="ECO:0000259" key="7">
    <source>
        <dbReference type="Pfam" id="PF13396"/>
    </source>
</evidence>
<dbReference type="InterPro" id="IPR027379">
    <property type="entry name" value="CLS_N"/>
</dbReference>
<feature type="transmembrane region" description="Helical" evidence="6">
    <location>
        <begin position="39"/>
        <end position="63"/>
    </location>
</feature>
<reference evidence="8 9" key="1">
    <citation type="submission" date="2019-01" db="EMBL/GenBank/DDBJ databases">
        <title>Ktedonosporobacter rubrisoli SCAWS-G2.</title>
        <authorList>
            <person name="Huang Y."/>
            <person name="Yan B."/>
        </authorList>
    </citation>
    <scope>NUCLEOTIDE SEQUENCE [LARGE SCALE GENOMIC DNA]</scope>
    <source>
        <strain evidence="8 9">SCAWS-G2</strain>
    </source>
</reference>
<organism evidence="8 9">
    <name type="scientific">Ktedonosporobacter rubrisoli</name>
    <dbReference type="NCBI Taxonomy" id="2509675"/>
    <lineage>
        <taxon>Bacteria</taxon>
        <taxon>Bacillati</taxon>
        <taxon>Chloroflexota</taxon>
        <taxon>Ktedonobacteria</taxon>
        <taxon>Ktedonobacterales</taxon>
        <taxon>Ktedonosporobacteraceae</taxon>
        <taxon>Ktedonosporobacter</taxon>
    </lineage>
</organism>
<dbReference type="GO" id="GO:0005886">
    <property type="term" value="C:plasma membrane"/>
    <property type="evidence" value="ECO:0007669"/>
    <property type="project" value="UniProtKB-SubCell"/>
</dbReference>
<accession>A0A4P6JUD2</accession>
<protein>
    <submittedName>
        <fullName evidence="8">PLDc_N domain-containing protein</fullName>
    </submittedName>
</protein>
<evidence type="ECO:0000256" key="5">
    <source>
        <dbReference type="ARBA" id="ARBA00023136"/>
    </source>
</evidence>
<dbReference type="RefSeq" id="WP_129890292.1">
    <property type="nucleotide sequence ID" value="NZ_CP035758.1"/>
</dbReference>
<dbReference type="OrthoDB" id="164492at2"/>
<keyword evidence="4 6" id="KW-1133">Transmembrane helix</keyword>
<keyword evidence="2" id="KW-1003">Cell membrane</keyword>
<name>A0A4P6JUD2_KTERU</name>
<gene>
    <name evidence="8" type="ORF">EPA93_25950</name>
</gene>
<sequence length="90" mass="10438">MSGNRGCLANSLLFLVIVFLPLIGHIIETVWIFEDDHSPIGTILWLLIVWAIPFVGPFMYLLFGQRHPKYGRVMFGQPSYAYQQQQQRGW</sequence>
<dbReference type="AlphaFoldDB" id="A0A4P6JUD2"/>
<proteinExistence type="predicted"/>
<evidence type="ECO:0000256" key="4">
    <source>
        <dbReference type="ARBA" id="ARBA00022989"/>
    </source>
</evidence>
<dbReference type="EMBL" id="CP035758">
    <property type="protein sequence ID" value="QBD79239.1"/>
    <property type="molecule type" value="Genomic_DNA"/>
</dbReference>
<evidence type="ECO:0000256" key="1">
    <source>
        <dbReference type="ARBA" id="ARBA00004651"/>
    </source>
</evidence>
<evidence type="ECO:0000313" key="9">
    <source>
        <dbReference type="Proteomes" id="UP000290365"/>
    </source>
</evidence>
<dbReference type="Proteomes" id="UP000290365">
    <property type="component" value="Chromosome"/>
</dbReference>
<dbReference type="Pfam" id="PF13396">
    <property type="entry name" value="PLDc_N"/>
    <property type="match status" value="1"/>
</dbReference>
<comment type="subcellular location">
    <subcellularLocation>
        <location evidence="1">Cell membrane</location>
        <topology evidence="1">Multi-pass membrane protein</topology>
    </subcellularLocation>
</comment>
<evidence type="ECO:0000313" key="8">
    <source>
        <dbReference type="EMBL" id="QBD79239.1"/>
    </source>
</evidence>
<evidence type="ECO:0000256" key="2">
    <source>
        <dbReference type="ARBA" id="ARBA00022475"/>
    </source>
</evidence>
<keyword evidence="3 6" id="KW-0812">Transmembrane</keyword>
<keyword evidence="5 6" id="KW-0472">Membrane</keyword>